<dbReference type="Gene3D" id="3.90.1590.10">
    <property type="entry name" value="glutathione-dependent formaldehyde- activating enzyme (gfa)"/>
    <property type="match status" value="2"/>
</dbReference>
<gene>
    <name evidence="8" type="ORF">DNG_06246</name>
</gene>
<evidence type="ECO:0000256" key="5">
    <source>
        <dbReference type="ARBA" id="ARBA00023239"/>
    </source>
</evidence>
<proteinExistence type="inferred from homology"/>
<dbReference type="PROSITE" id="PS51891">
    <property type="entry name" value="CENP_V_GFA"/>
    <property type="match status" value="1"/>
</dbReference>
<evidence type="ECO:0000256" key="4">
    <source>
        <dbReference type="ARBA" id="ARBA00022833"/>
    </source>
</evidence>
<accession>A0AAE8N1X1</accession>
<evidence type="ECO:0000313" key="8">
    <source>
        <dbReference type="EMBL" id="SPO03563.1"/>
    </source>
</evidence>
<sequence length="587" mass="62967">MAEKLHLPPERPEASDTLTAKCYCGAVQYTLTLPAHALPLPVHLCYCTICRYTHGALSSVHASLPAGITPSFVAPSSVETALTGYIHAEAVSERFFCSTCGCHVGDVALKPDADGNKVWTVATSIFDRHDEAFFQIRSHIHTDSSPSGGFYDWLPSIAGREIVVNKGPTPRSPSPADKTPPKAEVDEEGNERLRAECHCGGVSFTLPRPTIPAIANDPHISKYISPVDPSKWVGILDVCDDCRLVTGTHVVPWTFVPAAHLSPPVPPDLKIGTMKTYPSSEGILRGFCGVCGATALYFTVGRAPTEEQRVVDLAVGILRAPEGPLAEDWLTWRTGRIAYLETGKKFDAGFAESLSKNFDAWGVEKTPHTTTMKPASTTPTALVLIDIQHGFEGLPGFPTSWSTPSFEKNIVALLKAARAYNERSPDRPILIIHVHHHSLLPQSVFHPSYKLPSGIPGVEPLAYAAPLPSEPVLTKNHNSAFVGTDLEDRLRAFGAKQLILAGLTTDHCVCTTARFAANLQVLGDQGGADGSGLDNHGIVFLSDATSTHGKGKFSAEAVHEVHLAGLDEEFVQVQETEAAISAIVASP</sequence>
<comment type="similarity">
    <text evidence="2">Belongs to the isochorismatase family.</text>
</comment>
<dbReference type="PANTHER" id="PTHR33337">
    <property type="entry name" value="GFA DOMAIN-CONTAINING PROTEIN"/>
    <property type="match status" value="1"/>
</dbReference>
<dbReference type="AlphaFoldDB" id="A0AAE8N1X1"/>
<dbReference type="InterPro" id="IPR036380">
    <property type="entry name" value="Isochorismatase-like_sf"/>
</dbReference>
<evidence type="ECO:0000256" key="3">
    <source>
        <dbReference type="ARBA" id="ARBA00022723"/>
    </source>
</evidence>
<evidence type="ECO:0000256" key="6">
    <source>
        <dbReference type="SAM" id="MobiDB-lite"/>
    </source>
</evidence>
<dbReference type="Pfam" id="PF04828">
    <property type="entry name" value="GFA"/>
    <property type="match status" value="1"/>
</dbReference>
<keyword evidence="3" id="KW-0479">Metal-binding</keyword>
<feature type="domain" description="CENP-V/GFA" evidence="7">
    <location>
        <begin position="18"/>
        <end position="152"/>
    </location>
</feature>
<dbReference type="InterPro" id="IPR000868">
    <property type="entry name" value="Isochorismatase-like_dom"/>
</dbReference>
<dbReference type="Pfam" id="PF00857">
    <property type="entry name" value="Isochorismatase"/>
    <property type="match status" value="1"/>
</dbReference>
<dbReference type="Proteomes" id="UP001187682">
    <property type="component" value="Unassembled WGS sequence"/>
</dbReference>
<evidence type="ECO:0000256" key="2">
    <source>
        <dbReference type="ARBA" id="ARBA00006336"/>
    </source>
</evidence>
<name>A0AAE8N1X1_9PEZI</name>
<dbReference type="PANTHER" id="PTHR33337:SF31">
    <property type="entry name" value="DUF636 DOMAIN PROTEIN (AFU_ORTHOLOGUE AFUA_2G12650)"/>
    <property type="match status" value="1"/>
</dbReference>
<evidence type="ECO:0000313" key="9">
    <source>
        <dbReference type="Proteomes" id="UP001187682"/>
    </source>
</evidence>
<evidence type="ECO:0000256" key="1">
    <source>
        <dbReference type="ARBA" id="ARBA00005495"/>
    </source>
</evidence>
<dbReference type="GO" id="GO:0046872">
    <property type="term" value="F:metal ion binding"/>
    <property type="evidence" value="ECO:0007669"/>
    <property type="project" value="UniProtKB-KW"/>
</dbReference>
<keyword evidence="9" id="KW-1185">Reference proteome</keyword>
<feature type="compositionally biased region" description="Basic and acidic residues" evidence="6">
    <location>
        <begin position="179"/>
        <end position="190"/>
    </location>
</feature>
<protein>
    <submittedName>
        <fullName evidence="8">Related to DUF636 domain protein</fullName>
    </submittedName>
</protein>
<keyword evidence="4" id="KW-0862">Zinc</keyword>
<dbReference type="SUPFAM" id="SSF52499">
    <property type="entry name" value="Isochorismatase-like hydrolases"/>
    <property type="match status" value="1"/>
</dbReference>
<dbReference type="EMBL" id="ONZQ02000008">
    <property type="protein sequence ID" value="SPO03563.1"/>
    <property type="molecule type" value="Genomic_DNA"/>
</dbReference>
<organism evidence="8 9">
    <name type="scientific">Cephalotrichum gorgonifer</name>
    <dbReference type="NCBI Taxonomy" id="2041049"/>
    <lineage>
        <taxon>Eukaryota</taxon>
        <taxon>Fungi</taxon>
        <taxon>Dikarya</taxon>
        <taxon>Ascomycota</taxon>
        <taxon>Pezizomycotina</taxon>
        <taxon>Sordariomycetes</taxon>
        <taxon>Hypocreomycetidae</taxon>
        <taxon>Microascales</taxon>
        <taxon>Microascaceae</taxon>
        <taxon>Cephalotrichum</taxon>
    </lineage>
</organism>
<dbReference type="GO" id="GO:0016846">
    <property type="term" value="F:carbon-sulfur lyase activity"/>
    <property type="evidence" value="ECO:0007669"/>
    <property type="project" value="InterPro"/>
</dbReference>
<comment type="similarity">
    <text evidence="1">Belongs to the Gfa family.</text>
</comment>
<keyword evidence="5" id="KW-0456">Lyase</keyword>
<feature type="region of interest" description="Disordered" evidence="6">
    <location>
        <begin position="164"/>
        <end position="190"/>
    </location>
</feature>
<dbReference type="Gene3D" id="3.40.50.850">
    <property type="entry name" value="Isochorismatase-like"/>
    <property type="match status" value="1"/>
</dbReference>
<evidence type="ECO:0000259" key="7">
    <source>
        <dbReference type="PROSITE" id="PS51891"/>
    </source>
</evidence>
<comment type="caution">
    <text evidence="8">The sequence shown here is derived from an EMBL/GenBank/DDBJ whole genome shotgun (WGS) entry which is preliminary data.</text>
</comment>
<dbReference type="InterPro" id="IPR006913">
    <property type="entry name" value="CENP-V/GFA"/>
</dbReference>
<dbReference type="SUPFAM" id="SSF51316">
    <property type="entry name" value="Mss4-like"/>
    <property type="match status" value="2"/>
</dbReference>
<dbReference type="InterPro" id="IPR011057">
    <property type="entry name" value="Mss4-like_sf"/>
</dbReference>
<reference evidence="8" key="1">
    <citation type="submission" date="2018-03" db="EMBL/GenBank/DDBJ databases">
        <authorList>
            <person name="Guldener U."/>
        </authorList>
    </citation>
    <scope>NUCLEOTIDE SEQUENCE</scope>
</reference>